<dbReference type="Pfam" id="PF06616">
    <property type="entry name" value="BsuBI_PstI_RE"/>
    <property type="match status" value="1"/>
</dbReference>
<organism evidence="2 3">
    <name type="scientific">Nonomuraea bangladeshensis</name>
    <dbReference type="NCBI Taxonomy" id="404385"/>
    <lineage>
        <taxon>Bacteria</taxon>
        <taxon>Bacillati</taxon>
        <taxon>Actinomycetota</taxon>
        <taxon>Actinomycetes</taxon>
        <taxon>Streptosporangiales</taxon>
        <taxon>Streptosporangiaceae</taxon>
        <taxon>Nonomuraea</taxon>
    </lineage>
</organism>
<evidence type="ECO:0000313" key="2">
    <source>
        <dbReference type="EMBL" id="MEV4293027.1"/>
    </source>
</evidence>
<dbReference type="Gene3D" id="3.40.1350.80">
    <property type="match status" value="1"/>
</dbReference>
<dbReference type="Proteomes" id="UP001552427">
    <property type="component" value="Unassembled WGS sequence"/>
</dbReference>
<comment type="caution">
    <text evidence="2">The sequence shown here is derived from an EMBL/GenBank/DDBJ whole genome shotgun (WGS) entry which is preliminary data.</text>
</comment>
<name>A0ABV3HKF0_9ACTN</name>
<dbReference type="GO" id="GO:0004519">
    <property type="term" value="F:endonuclease activity"/>
    <property type="evidence" value="ECO:0007669"/>
    <property type="project" value="UniProtKB-KW"/>
</dbReference>
<dbReference type="RefSeq" id="WP_364464046.1">
    <property type="nucleotide sequence ID" value="NZ_JBFARM010000022.1"/>
</dbReference>
<reference evidence="2 3" key="1">
    <citation type="submission" date="2024-06" db="EMBL/GenBank/DDBJ databases">
        <title>The Natural Products Discovery Center: Release of the First 8490 Sequenced Strains for Exploring Actinobacteria Biosynthetic Diversity.</title>
        <authorList>
            <person name="Kalkreuter E."/>
            <person name="Kautsar S.A."/>
            <person name="Yang D."/>
            <person name="Bader C.D."/>
            <person name="Teijaro C.N."/>
            <person name="Fluegel L."/>
            <person name="Davis C.M."/>
            <person name="Simpson J.R."/>
            <person name="Lauterbach L."/>
            <person name="Steele A.D."/>
            <person name="Gui C."/>
            <person name="Meng S."/>
            <person name="Li G."/>
            <person name="Viehrig K."/>
            <person name="Ye F."/>
            <person name="Su P."/>
            <person name="Kiefer A.F."/>
            <person name="Nichols A."/>
            <person name="Cepeda A.J."/>
            <person name="Yan W."/>
            <person name="Fan B."/>
            <person name="Jiang Y."/>
            <person name="Adhikari A."/>
            <person name="Zheng C.-J."/>
            <person name="Schuster L."/>
            <person name="Cowan T.M."/>
            <person name="Smanski M.J."/>
            <person name="Chevrette M.G."/>
            <person name="De Carvalho L.P.S."/>
            <person name="Shen B."/>
        </authorList>
    </citation>
    <scope>NUCLEOTIDE SEQUENCE [LARGE SCALE GENOMIC DNA]</scope>
    <source>
        <strain evidence="2 3">NPDC049574</strain>
    </source>
</reference>
<feature type="domain" description="BsuBI/PstI restriction endonuclease" evidence="1">
    <location>
        <begin position="198"/>
        <end position="351"/>
    </location>
</feature>
<proteinExistence type="predicted"/>
<accession>A0ABV3HKF0</accession>
<keyword evidence="2" id="KW-0540">Nuclease</keyword>
<dbReference type="Gene3D" id="1.10.10.1820">
    <property type="entry name" value="BsuBI/PstI restriction endonuclease-like"/>
    <property type="match status" value="1"/>
</dbReference>
<keyword evidence="2" id="KW-0378">Hydrolase</keyword>
<sequence length="366" mass="41160">MRKIISQEEAERRLQIIFPRTAFDSALSSPLAAMAVAALIYVDAVCNADDAIDDVTWARPTTVLWMSKEVLARDASAERIAWRDAAARNNTDVVKLQQQWGIPFKATYRDTSREPVRDETFKEWRAYNAIRFRAGLAKSSPKGMWSLLDEFADLFDPDMTQEAFEEAATEWRDKHLDPGTRLKVKFALDMESNQHAVKVQLPNSNGATRALTAGTSSLILKGVVETWSTHRLVQPVVLAISEPGDKVHLGDESTLGVLGIRIDVDNVLPDAIIADIGQDPVQFWIVEAVATDGVITNQRREALLRWAAEQNIKPERCSFLTAFQSRNSAPARKRLKDIAAGTWAWFADEPQYELAWYRFILSEDEV</sequence>
<gene>
    <name evidence="2" type="ORF">AB0K40_46610</name>
</gene>
<evidence type="ECO:0000259" key="1">
    <source>
        <dbReference type="Pfam" id="PF06616"/>
    </source>
</evidence>
<dbReference type="InterPro" id="IPR041963">
    <property type="entry name" value="BsuBI/PstI_C_sf"/>
</dbReference>
<keyword evidence="3" id="KW-1185">Reference proteome</keyword>
<protein>
    <submittedName>
        <fullName evidence="2">BsuBI/PstI family type II restriction endonuclease</fullName>
    </submittedName>
</protein>
<dbReference type="EMBL" id="JBFARM010000022">
    <property type="protein sequence ID" value="MEV4293027.1"/>
    <property type="molecule type" value="Genomic_DNA"/>
</dbReference>
<evidence type="ECO:0000313" key="3">
    <source>
        <dbReference type="Proteomes" id="UP001552427"/>
    </source>
</evidence>
<dbReference type="InterPro" id="IPR041962">
    <property type="entry name" value="BsuBI/PstI_N_sf"/>
</dbReference>
<keyword evidence="2" id="KW-0255">Endonuclease</keyword>
<dbReference type="InterPro" id="IPR009528">
    <property type="entry name" value="Restrct_endonuc_II_BsuBI_C"/>
</dbReference>